<dbReference type="InterPro" id="IPR033370">
    <property type="entry name" value="COG1"/>
</dbReference>
<dbReference type="KEGG" id="ota:OT_ostta12g01820"/>
<dbReference type="GO" id="GO:0017119">
    <property type="term" value="C:Golgi transport complex"/>
    <property type="evidence" value="ECO:0007669"/>
    <property type="project" value="InterPro"/>
</dbReference>
<gene>
    <name evidence="9" type="ORF">OT_ostta12g01820</name>
</gene>
<dbReference type="Pfam" id="PF08700">
    <property type="entry name" value="VPS51_Exo84_N"/>
    <property type="match status" value="1"/>
</dbReference>
<keyword evidence="4" id="KW-0813">Transport</keyword>
<feature type="region of interest" description="Disordered" evidence="8">
    <location>
        <begin position="423"/>
        <end position="448"/>
    </location>
</feature>
<dbReference type="PANTHER" id="PTHR31658:SF0">
    <property type="entry name" value="CONSERVED OLIGOMERIC GOLGI COMPLEX SUBUNIT 1"/>
    <property type="match status" value="1"/>
</dbReference>
<organism evidence="9 10">
    <name type="scientific">Ostreococcus tauri</name>
    <name type="common">Marine green alga</name>
    <dbReference type="NCBI Taxonomy" id="70448"/>
    <lineage>
        <taxon>Eukaryota</taxon>
        <taxon>Viridiplantae</taxon>
        <taxon>Chlorophyta</taxon>
        <taxon>Mamiellophyceae</taxon>
        <taxon>Mamiellales</taxon>
        <taxon>Bathycoccaceae</taxon>
        <taxon>Ostreococcus</taxon>
    </lineage>
</organism>
<dbReference type="InParanoid" id="A0A090MAZ6"/>
<evidence type="ECO:0000256" key="2">
    <source>
        <dbReference type="ARBA" id="ARBA00006653"/>
    </source>
</evidence>
<dbReference type="OrthoDB" id="46189at2759"/>
<dbReference type="PANTHER" id="PTHR31658">
    <property type="entry name" value="CONSERVED OLIGOMERIC GOLGI COMPLEX SUBUNIT 1"/>
    <property type="match status" value="1"/>
</dbReference>
<evidence type="ECO:0000313" key="10">
    <source>
        <dbReference type="Proteomes" id="UP000009170"/>
    </source>
</evidence>
<accession>A0A090MAZ6</accession>
<evidence type="ECO:0000256" key="7">
    <source>
        <dbReference type="ARBA" id="ARBA00023136"/>
    </source>
</evidence>
<dbReference type="GeneID" id="9836188"/>
<protein>
    <recommendedName>
        <fullName evidence="3">Conserved oligomeric Golgi complex subunit 1</fullName>
    </recommendedName>
</protein>
<evidence type="ECO:0000256" key="4">
    <source>
        <dbReference type="ARBA" id="ARBA00022448"/>
    </source>
</evidence>
<evidence type="ECO:0000256" key="3">
    <source>
        <dbReference type="ARBA" id="ARBA00020978"/>
    </source>
</evidence>
<reference evidence="10" key="1">
    <citation type="journal article" date="2006" name="Proc. Natl. Acad. Sci. U.S.A.">
        <title>Genome analysis of the smallest free-living eukaryote Ostreococcus tauri unveils many unique features.</title>
        <authorList>
            <person name="Derelle E."/>
            <person name="Ferraz C."/>
            <person name="Rombauts S."/>
            <person name="Rouze P."/>
            <person name="Worden A.Z."/>
            <person name="Robbens S."/>
            <person name="Partensky F."/>
            <person name="Degroeve S."/>
            <person name="Echeynie S."/>
            <person name="Cooke R."/>
            <person name="Saeys Y."/>
            <person name="Wuyts J."/>
            <person name="Jabbari K."/>
            <person name="Bowler C."/>
            <person name="Panaud O."/>
            <person name="Piegu B."/>
            <person name="Ball S.G."/>
            <person name="Ral J.-P."/>
            <person name="Bouget F.-Y."/>
            <person name="Piganeau G."/>
            <person name="De Baets B."/>
            <person name="Picard A."/>
            <person name="Delseny M."/>
            <person name="Demaille J."/>
            <person name="Van de Peer Y."/>
            <person name="Moreau H."/>
        </authorList>
    </citation>
    <scope>NUCLEOTIDE SEQUENCE [LARGE SCALE GENOMIC DNA]</scope>
    <source>
        <strain evidence="10">OTTH 0595 / CCAP 157/2 / RCC745</strain>
    </source>
</reference>
<dbReference type="STRING" id="70448.A0A090MAZ6"/>
<keyword evidence="6" id="KW-0333">Golgi apparatus</keyword>
<dbReference type="GO" id="GO:0006891">
    <property type="term" value="P:intra-Golgi vesicle-mediated transport"/>
    <property type="evidence" value="ECO:0007669"/>
    <property type="project" value="InterPro"/>
</dbReference>
<dbReference type="FunCoup" id="A0A090MAZ6">
    <property type="interactions" value="1621"/>
</dbReference>
<dbReference type="GO" id="GO:0000139">
    <property type="term" value="C:Golgi membrane"/>
    <property type="evidence" value="ECO:0007669"/>
    <property type="project" value="UniProtKB-SubCell"/>
</dbReference>
<evidence type="ECO:0000313" key="9">
    <source>
        <dbReference type="EMBL" id="CEF99892.1"/>
    </source>
</evidence>
<evidence type="ECO:0000256" key="5">
    <source>
        <dbReference type="ARBA" id="ARBA00022927"/>
    </source>
</evidence>
<dbReference type="EMBL" id="CAID01000012">
    <property type="protein sequence ID" value="CEF99892.1"/>
    <property type="molecule type" value="Genomic_DNA"/>
</dbReference>
<evidence type="ECO:0000256" key="6">
    <source>
        <dbReference type="ARBA" id="ARBA00023034"/>
    </source>
</evidence>
<evidence type="ECO:0000256" key="8">
    <source>
        <dbReference type="SAM" id="MobiDB-lite"/>
    </source>
</evidence>
<name>A0A090MAZ6_OSTTA</name>
<keyword evidence="10" id="KW-1185">Reference proteome</keyword>
<dbReference type="Proteomes" id="UP000009170">
    <property type="component" value="Unassembled WGS sequence"/>
</dbReference>
<dbReference type="AlphaFoldDB" id="A0A090MAZ6"/>
<sequence length="859" mass="95961">MTTTRARETTTTTLAERNAEALFADRSLEEIREIERRTRREASEKAEALRRVLGESYKDAIASVEALETIEKAGERVSTLAVELKTDLERRMEWTRDREEDAEEVERVGTDAERGSRVKFLLDTPEKMWGLLEDSDYENAAVRLMAAQEMLGEMTSGRGDAEALYAAFPVARQQAMVLNSFNVHVSKRARAGLERPTLRATDVASALKSLIVVEKLSRKRALLLLLQTRQARVRACLRDIATATVTHDGLKKRLTAVMVDVKSTLKVCFEVFAGTQPLLDSSSTQSLTARDLFEGVFEPQVEWERFQAAFTERTSSKFENVNEGTIMDACLEWMDRLATDVSQRGVAVFGRISNCDELSSLEADFSSEDKEWDATCKALFSRRVDLWSILFERPWLQQGFSLFKKSLTFAHLKPQIDTAIVDARKKSRSDSRKESSMWSSSSSSTDEIANVPDDVKCARAVARAMNNIMLSVRKEALMLQGVQLGGNVELEGRIAQLEQHIHSCAHKGLVELAKSLSAKVESHPNDVPCALMVGHLARAVMDIVKEVTVLLKPANSWPKYNESAELIIKPIRTLRGMKQPKEPQNVKIDEVKAEFERAMNAGYSVWVKKCSTDTVREFKEALSADHSLASDSTPPHWEEVADKTGDGLQLQLPATPSSYVLTSIHGVLQEVQQIGGHLLPVSAIRMLASSLVDGVLQAYADSLSRGRRSEKGTLQMLMDTKFAADVLSLKDASRLSALQKQLTGTLDPIDWATYEPYLWENEKRAYRRCSVLLGGFVQLADLYQDTSIKPAGTKASASAVKKAMPRFTYLPVSLPTLRGLNAESRKTKIDWGEIEAQTFEDEEREGLFSSFKNILREFA</sequence>
<comment type="subcellular location">
    <subcellularLocation>
        <location evidence="1">Golgi apparatus membrane</location>
        <topology evidence="1">Peripheral membrane protein</topology>
    </subcellularLocation>
</comment>
<proteinExistence type="inferred from homology"/>
<feature type="compositionally biased region" description="Basic and acidic residues" evidence="8">
    <location>
        <begin position="423"/>
        <end position="435"/>
    </location>
</feature>
<dbReference type="GO" id="GO:0015031">
    <property type="term" value="P:protein transport"/>
    <property type="evidence" value="ECO:0007669"/>
    <property type="project" value="UniProtKB-KW"/>
</dbReference>
<keyword evidence="7" id="KW-0472">Membrane</keyword>
<comment type="similarity">
    <text evidence="2">Belongs to the COG1 family.</text>
</comment>
<evidence type="ECO:0000256" key="1">
    <source>
        <dbReference type="ARBA" id="ARBA00004395"/>
    </source>
</evidence>
<comment type="caution">
    <text evidence="9">The sequence shown here is derived from an EMBL/GenBank/DDBJ whole genome shotgun (WGS) entry which is preliminary data.</text>
</comment>
<reference evidence="9 10" key="2">
    <citation type="journal article" date="2014" name="BMC Genomics">
        <title>An improved genome of the model marine alga Ostreococcus tauri unfolds by assessing Illumina de novo assemblies.</title>
        <authorList>
            <person name="Blanc-Mathieu R."/>
            <person name="Verhelst B."/>
            <person name="Derelle E."/>
            <person name="Rombauts S."/>
            <person name="Bouget F.Y."/>
            <person name="Carre I."/>
            <person name="Chateau A."/>
            <person name="Eyre-Walker A."/>
            <person name="Grimsley N."/>
            <person name="Moreau H."/>
            <person name="Piegu B."/>
            <person name="Rivals E."/>
            <person name="Schackwitz W."/>
            <person name="Van de Peer Y."/>
            <person name="Piganeau G."/>
        </authorList>
    </citation>
    <scope>NUCLEOTIDE SEQUENCE [LARGE SCALE GENOMIC DNA]</scope>
    <source>
        <strain evidence="10">OTTH 0595 / CCAP 157/2 / RCC745</strain>
    </source>
</reference>
<dbReference type="RefSeq" id="XP_022840095.1">
    <property type="nucleotide sequence ID" value="XM_022982875.1"/>
</dbReference>
<keyword evidence="5" id="KW-0653">Protein transport</keyword>